<feature type="transmembrane region" description="Helical" evidence="1">
    <location>
        <begin position="34"/>
        <end position="56"/>
    </location>
</feature>
<keyword evidence="3" id="KW-1185">Reference proteome</keyword>
<comment type="caution">
    <text evidence="2">The sequence shown here is derived from an EMBL/GenBank/DDBJ whole genome shotgun (WGS) entry which is preliminary data.</text>
</comment>
<dbReference type="EMBL" id="JBHTAS010000001">
    <property type="protein sequence ID" value="MFC7142305.1"/>
    <property type="molecule type" value="Genomic_DNA"/>
</dbReference>
<evidence type="ECO:0000313" key="3">
    <source>
        <dbReference type="Proteomes" id="UP001596432"/>
    </source>
</evidence>
<evidence type="ECO:0008006" key="4">
    <source>
        <dbReference type="Google" id="ProtNLM"/>
    </source>
</evidence>
<feature type="transmembrane region" description="Helical" evidence="1">
    <location>
        <begin position="100"/>
        <end position="116"/>
    </location>
</feature>
<organism evidence="2 3">
    <name type="scientific">Halosimplex aquaticum</name>
    <dbReference type="NCBI Taxonomy" id="3026162"/>
    <lineage>
        <taxon>Archaea</taxon>
        <taxon>Methanobacteriati</taxon>
        <taxon>Methanobacteriota</taxon>
        <taxon>Stenosarchaea group</taxon>
        <taxon>Halobacteria</taxon>
        <taxon>Halobacteriales</taxon>
        <taxon>Haloarculaceae</taxon>
        <taxon>Halosimplex</taxon>
    </lineage>
</organism>
<dbReference type="GeneID" id="78822641"/>
<dbReference type="AlphaFoldDB" id="A0ABD5Y4N6"/>
<protein>
    <recommendedName>
        <fullName evidence="4">SPW repeat-containing protein</fullName>
    </recommendedName>
</protein>
<evidence type="ECO:0000313" key="2">
    <source>
        <dbReference type="EMBL" id="MFC7142305.1"/>
    </source>
</evidence>
<keyword evidence="1" id="KW-0812">Transmembrane</keyword>
<dbReference type="RefSeq" id="WP_274323372.1">
    <property type="nucleotide sequence ID" value="NZ_CP118158.1"/>
</dbReference>
<proteinExistence type="predicted"/>
<keyword evidence="1" id="KW-0472">Membrane</keyword>
<evidence type="ECO:0000256" key="1">
    <source>
        <dbReference type="SAM" id="Phobius"/>
    </source>
</evidence>
<reference evidence="2 3" key="1">
    <citation type="journal article" date="2019" name="Int. J. Syst. Evol. Microbiol.">
        <title>The Global Catalogue of Microorganisms (GCM) 10K type strain sequencing project: providing services to taxonomists for standard genome sequencing and annotation.</title>
        <authorList>
            <consortium name="The Broad Institute Genomics Platform"/>
            <consortium name="The Broad Institute Genome Sequencing Center for Infectious Disease"/>
            <person name="Wu L."/>
            <person name="Ma J."/>
        </authorList>
    </citation>
    <scope>NUCLEOTIDE SEQUENCE [LARGE SCALE GENOMIC DNA]</scope>
    <source>
        <strain evidence="2 3">XZYJT29</strain>
    </source>
</reference>
<sequence>MVSRDTAVHVTVVALAFAGMAVLSPFVFDAESPVAFAALAAFNGVVLAGAHLYLAWRGEDGLVPVSSRWRFVGAVGVIVALGAASAVTDPVAVGPVTTDGLLAAIGGVVAIGYLFLEARSGYRESADETGA</sequence>
<name>A0ABD5Y4N6_9EURY</name>
<gene>
    <name evidence="2" type="ORF">ACFQMA_21005</name>
</gene>
<feature type="transmembrane region" description="Helical" evidence="1">
    <location>
        <begin position="7"/>
        <end position="28"/>
    </location>
</feature>
<dbReference type="Proteomes" id="UP001596432">
    <property type="component" value="Unassembled WGS sequence"/>
</dbReference>
<feature type="transmembrane region" description="Helical" evidence="1">
    <location>
        <begin position="68"/>
        <end position="88"/>
    </location>
</feature>
<keyword evidence="1" id="KW-1133">Transmembrane helix</keyword>
<accession>A0ABD5Y4N6</accession>